<sequence length="121" mass="13598">MCDVLVVDDDDLVRMTLSSVLEMEGWDVREAGSPQEALRAGEMGAHCHLLVTDIDLGTEENGFDLAARLRRVHPEVPVVYVSGRPWLFDGRVMGADERSLAKPFRTEDLTRMVRELLQGRC</sequence>
<organism evidence="4 5">
    <name type="scientific">Roseomonas elaeocarpi</name>
    <dbReference type="NCBI Taxonomy" id="907779"/>
    <lineage>
        <taxon>Bacteria</taxon>
        <taxon>Pseudomonadati</taxon>
        <taxon>Pseudomonadota</taxon>
        <taxon>Alphaproteobacteria</taxon>
        <taxon>Acetobacterales</taxon>
        <taxon>Roseomonadaceae</taxon>
        <taxon>Roseomonas</taxon>
    </lineage>
</organism>
<dbReference type="EMBL" id="JBHLUN010000010">
    <property type="protein sequence ID" value="MFC0409530.1"/>
    <property type="molecule type" value="Genomic_DNA"/>
</dbReference>
<dbReference type="InterPro" id="IPR050595">
    <property type="entry name" value="Bact_response_regulator"/>
</dbReference>
<evidence type="ECO:0000256" key="1">
    <source>
        <dbReference type="ARBA" id="ARBA00022553"/>
    </source>
</evidence>
<dbReference type="PROSITE" id="PS50110">
    <property type="entry name" value="RESPONSE_REGULATORY"/>
    <property type="match status" value="1"/>
</dbReference>
<dbReference type="Pfam" id="PF00072">
    <property type="entry name" value="Response_reg"/>
    <property type="match status" value="1"/>
</dbReference>
<dbReference type="InterPro" id="IPR011006">
    <property type="entry name" value="CheY-like_superfamily"/>
</dbReference>
<dbReference type="InterPro" id="IPR001789">
    <property type="entry name" value="Sig_transdc_resp-reg_receiver"/>
</dbReference>
<dbReference type="Proteomes" id="UP001589865">
    <property type="component" value="Unassembled WGS sequence"/>
</dbReference>
<comment type="caution">
    <text evidence="4">The sequence shown here is derived from an EMBL/GenBank/DDBJ whole genome shotgun (WGS) entry which is preliminary data.</text>
</comment>
<keyword evidence="1 2" id="KW-0597">Phosphoprotein</keyword>
<evidence type="ECO:0000313" key="4">
    <source>
        <dbReference type="EMBL" id="MFC0409530.1"/>
    </source>
</evidence>
<evidence type="ECO:0000259" key="3">
    <source>
        <dbReference type="PROSITE" id="PS50110"/>
    </source>
</evidence>
<dbReference type="SUPFAM" id="SSF52172">
    <property type="entry name" value="CheY-like"/>
    <property type="match status" value="1"/>
</dbReference>
<protein>
    <submittedName>
        <fullName evidence="4">Response regulator</fullName>
    </submittedName>
</protein>
<dbReference type="CDD" id="cd00156">
    <property type="entry name" value="REC"/>
    <property type="match status" value="1"/>
</dbReference>
<name>A0ABV6JUX7_9PROT</name>
<proteinExistence type="predicted"/>
<dbReference type="PANTHER" id="PTHR44591:SF3">
    <property type="entry name" value="RESPONSE REGULATORY DOMAIN-CONTAINING PROTEIN"/>
    <property type="match status" value="1"/>
</dbReference>
<gene>
    <name evidence="4" type="ORF">ACFFGY_14860</name>
</gene>
<accession>A0ABV6JUX7</accession>
<dbReference type="RefSeq" id="WP_377045282.1">
    <property type="nucleotide sequence ID" value="NZ_JBHLUN010000010.1"/>
</dbReference>
<evidence type="ECO:0000256" key="2">
    <source>
        <dbReference type="PROSITE-ProRule" id="PRU00169"/>
    </source>
</evidence>
<feature type="modified residue" description="4-aspartylphosphate" evidence="2">
    <location>
        <position position="53"/>
    </location>
</feature>
<keyword evidence="5" id="KW-1185">Reference proteome</keyword>
<evidence type="ECO:0000313" key="5">
    <source>
        <dbReference type="Proteomes" id="UP001589865"/>
    </source>
</evidence>
<dbReference type="Gene3D" id="3.40.50.2300">
    <property type="match status" value="1"/>
</dbReference>
<reference evidence="4 5" key="1">
    <citation type="submission" date="2024-09" db="EMBL/GenBank/DDBJ databases">
        <authorList>
            <person name="Sun Q."/>
            <person name="Mori K."/>
        </authorList>
    </citation>
    <scope>NUCLEOTIDE SEQUENCE [LARGE SCALE GENOMIC DNA]</scope>
    <source>
        <strain evidence="4 5">TBRC 5777</strain>
    </source>
</reference>
<dbReference type="PANTHER" id="PTHR44591">
    <property type="entry name" value="STRESS RESPONSE REGULATOR PROTEIN 1"/>
    <property type="match status" value="1"/>
</dbReference>
<dbReference type="SMART" id="SM00448">
    <property type="entry name" value="REC"/>
    <property type="match status" value="1"/>
</dbReference>
<feature type="domain" description="Response regulatory" evidence="3">
    <location>
        <begin position="3"/>
        <end position="117"/>
    </location>
</feature>